<evidence type="ECO:0000256" key="2">
    <source>
        <dbReference type="ARBA" id="ARBA00004286"/>
    </source>
</evidence>
<evidence type="ECO:0000256" key="7">
    <source>
        <dbReference type="ARBA" id="ARBA00022840"/>
    </source>
</evidence>
<protein>
    <recommendedName>
        <fullName evidence="4">Structural maintenance of chromosomes protein 5</fullName>
    </recommendedName>
</protein>
<evidence type="ECO:0000313" key="12">
    <source>
        <dbReference type="EMBL" id="KAH3675123.1"/>
    </source>
</evidence>
<name>A0A9P8TD60_9ASCO</name>
<comment type="subcellular location">
    <subcellularLocation>
        <location evidence="2">Chromosome</location>
    </subcellularLocation>
    <subcellularLocation>
        <location evidence="1">Nucleus</location>
    </subcellularLocation>
</comment>
<dbReference type="Gene3D" id="3.40.50.300">
    <property type="entry name" value="P-loop containing nucleotide triphosphate hydrolases"/>
    <property type="match status" value="2"/>
</dbReference>
<reference evidence="12" key="2">
    <citation type="submission" date="2021-01" db="EMBL/GenBank/DDBJ databases">
        <authorList>
            <person name="Schikora-Tamarit M.A."/>
        </authorList>
    </citation>
    <scope>NUCLEOTIDE SEQUENCE</scope>
    <source>
        <strain evidence="12">CBS6341</strain>
    </source>
</reference>
<dbReference type="EMBL" id="JAEUBF010000781">
    <property type="protein sequence ID" value="KAH3675123.1"/>
    <property type="molecule type" value="Genomic_DNA"/>
</dbReference>
<accession>A0A9P8TD60</accession>
<dbReference type="GO" id="GO:0005524">
    <property type="term" value="F:ATP binding"/>
    <property type="evidence" value="ECO:0007669"/>
    <property type="project" value="UniProtKB-KW"/>
</dbReference>
<feature type="coiled-coil region" evidence="10">
    <location>
        <begin position="777"/>
        <end position="811"/>
    </location>
</feature>
<keyword evidence="5" id="KW-0158">Chromosome</keyword>
<evidence type="ECO:0000256" key="3">
    <source>
        <dbReference type="ARBA" id="ARBA00010171"/>
    </source>
</evidence>
<feature type="coiled-coil region" evidence="10">
    <location>
        <begin position="255"/>
        <end position="425"/>
    </location>
</feature>
<dbReference type="FunFam" id="3.40.50.300:FF:001301">
    <property type="entry name" value="Structural maintenance of chromosomes 5"/>
    <property type="match status" value="1"/>
</dbReference>
<feature type="coiled-coil region" evidence="10">
    <location>
        <begin position="661"/>
        <end position="726"/>
    </location>
</feature>
<evidence type="ECO:0000256" key="4">
    <source>
        <dbReference type="ARBA" id="ARBA00018687"/>
    </source>
</evidence>
<evidence type="ECO:0000256" key="9">
    <source>
        <dbReference type="ARBA" id="ARBA00023242"/>
    </source>
</evidence>
<keyword evidence="8 10" id="KW-0175">Coiled coil</keyword>
<evidence type="ECO:0000256" key="5">
    <source>
        <dbReference type="ARBA" id="ARBA00022454"/>
    </source>
</evidence>
<dbReference type="GO" id="GO:0007059">
    <property type="term" value="P:chromosome segregation"/>
    <property type="evidence" value="ECO:0007669"/>
    <property type="project" value="UniProtKB-ARBA"/>
</dbReference>
<dbReference type="PANTHER" id="PTHR45916:SF1">
    <property type="entry name" value="STRUCTURAL MAINTENANCE OF CHROMOSOMES PROTEIN 5"/>
    <property type="match status" value="1"/>
</dbReference>
<dbReference type="PANTHER" id="PTHR45916">
    <property type="entry name" value="STRUCTURAL MAINTENANCE OF CHROMOSOMES PROTEIN 5"/>
    <property type="match status" value="1"/>
</dbReference>
<evidence type="ECO:0000256" key="8">
    <source>
        <dbReference type="ARBA" id="ARBA00023054"/>
    </source>
</evidence>
<dbReference type="OrthoDB" id="10254973at2759"/>
<evidence type="ECO:0000256" key="1">
    <source>
        <dbReference type="ARBA" id="ARBA00004123"/>
    </source>
</evidence>
<evidence type="ECO:0000259" key="11">
    <source>
        <dbReference type="Pfam" id="PF13476"/>
    </source>
</evidence>
<dbReference type="GO" id="GO:0000724">
    <property type="term" value="P:double-strand break repair via homologous recombination"/>
    <property type="evidence" value="ECO:0007669"/>
    <property type="project" value="TreeGrafter"/>
</dbReference>
<evidence type="ECO:0000256" key="6">
    <source>
        <dbReference type="ARBA" id="ARBA00022741"/>
    </source>
</evidence>
<gene>
    <name evidence="12" type="ORF">WICMUC_002779</name>
</gene>
<evidence type="ECO:0000313" key="13">
    <source>
        <dbReference type="Proteomes" id="UP000769528"/>
    </source>
</evidence>
<keyword evidence="13" id="KW-1185">Reference proteome</keyword>
<organism evidence="12 13">
    <name type="scientific">Wickerhamomyces mucosus</name>
    <dbReference type="NCBI Taxonomy" id="1378264"/>
    <lineage>
        <taxon>Eukaryota</taxon>
        <taxon>Fungi</taxon>
        <taxon>Dikarya</taxon>
        <taxon>Ascomycota</taxon>
        <taxon>Saccharomycotina</taxon>
        <taxon>Saccharomycetes</taxon>
        <taxon>Phaffomycetales</taxon>
        <taxon>Wickerhamomycetaceae</taxon>
        <taxon>Wickerhamomyces</taxon>
    </lineage>
</organism>
<evidence type="ECO:0000256" key="10">
    <source>
        <dbReference type="SAM" id="Coils"/>
    </source>
</evidence>
<dbReference type="InterPro" id="IPR027417">
    <property type="entry name" value="P-loop_NTPase"/>
</dbReference>
<keyword evidence="9" id="KW-0539">Nucleus</keyword>
<dbReference type="AlphaFoldDB" id="A0A9P8TD60"/>
<comment type="caution">
    <text evidence="12">The sequence shown here is derived from an EMBL/GenBank/DDBJ whole genome shotgun (WGS) entry which is preliminary data.</text>
</comment>
<dbReference type="InterPro" id="IPR038729">
    <property type="entry name" value="Rad50/SbcC_AAA"/>
</dbReference>
<proteinExistence type="inferred from homology"/>
<comment type="similarity">
    <text evidence="3">Belongs to the SMC family. SMC5 subfamily.</text>
</comment>
<feature type="domain" description="Rad50/SbcC-type AAA" evidence="11">
    <location>
        <begin position="35"/>
        <end position="277"/>
    </location>
</feature>
<keyword evidence="7" id="KW-0067">ATP-binding</keyword>
<dbReference type="GO" id="GO:0030915">
    <property type="term" value="C:Smc5-Smc6 complex"/>
    <property type="evidence" value="ECO:0007669"/>
    <property type="project" value="UniProtKB-ARBA"/>
</dbReference>
<dbReference type="Pfam" id="PF13476">
    <property type="entry name" value="AAA_23"/>
    <property type="match status" value="1"/>
</dbReference>
<keyword evidence="6" id="KW-0547">Nucleotide-binding</keyword>
<reference evidence="12" key="1">
    <citation type="journal article" date="2021" name="Open Biol.">
        <title>Shared evolutionary footprints suggest mitochondrial oxidative damage underlies multiple complex I losses in fungi.</title>
        <authorList>
            <person name="Schikora-Tamarit M.A."/>
            <person name="Marcet-Houben M."/>
            <person name="Nosek J."/>
            <person name="Gabaldon T."/>
        </authorList>
    </citation>
    <scope>NUCLEOTIDE SEQUENCE</scope>
    <source>
        <strain evidence="12">CBS6341</strain>
    </source>
</reference>
<sequence length="1076" mass="123908">MTTVLDLNSYGRSVLKKRKLSSEEFEKFSPGAIIKVEVKNFVTYASTEFHLSPSLNMIIGPNGTGKSTFVCAVCLGLAGKPELLGRQKSLSEFIKNGEQSGSIKITLKNTGNRDNIVITREMFLTNKSDWYLNAVSTSEAKIKRLLQELNIQLDNLCQFLPQEKVADFAKLNTKELLRETERAIDSKLLDQHETLINLDKDKINVLSSLEGKERDLTDALEKRERLEESVRQYQLFQDKKAELETHEKLIPYAVIQDVQEKTKDLIKQRDKIKETLDNYEVEMPYTDAIANAESNLDALRNQSTDLKRSNSDYTERLTEERDNLTKLDEKRERTEDKIQSITKRVDKIEVELNNAITMKEQIKKELDDLDPYDPHSLEEIQQLLNQTNEDKYNYETEFQERETVVANIKRDLSRLADNINKTQDLFKSKDRLHILDNVNNPQARQAKIAIELLRGKLKSASSHVYEPACLTVTTSEPAYARYLEDLVDVNTSLALTASSKAAYDKISKELIERRNVKPPFRYLSNRNLSPKYTAEELNSFGFDGYLKDYLNGPADVIQMLSEVCFVHDVPVSKKPLSEQQIEVLKTPVNNQLRFRKFFAGDILYSLSVSRYGSRQVTLKTQRITENLRYFTAGGLSEDRRKELEGRINDFTTQRTRSEEALIEAKNLCQEAKKVFEEVQETFNTLNEQKRRLSQLKKEHESKRSKIDRFDQKIKQYERELKADNSKELARLDLRLKEIRMERLNISSRLVEIQSEFNNVAQTLTMTSIRILEEENILNTYKRLTKCFEEEKDQLKQDLLDVKRRIQDVKKTPPVLQARDEIKAYSTEEKEILTDLIQQYMETGTFTEDNMIDRVDSLKASLSLLGNTSRSSLSELERLDLQIGQLNEEIPTMRLNLKEKNDAISGIQSDWEPKLSTLVDKISHKFSSIFPTVGSAGQVRLAKAESFLDWKLEILVKFRDASELKVLDSHTQSGGERAVSTVYYMISLQELTSSPFRVVDEINQGMDARNEKVVHKHMVEVACQENTSQYFLITPKLLTGLHYADKMRVHCILAGPWTPNPTINKNYLSLGATSVYA</sequence>
<dbReference type="SUPFAM" id="SSF52540">
    <property type="entry name" value="P-loop containing nucleoside triphosphate hydrolases"/>
    <property type="match status" value="2"/>
</dbReference>
<dbReference type="GO" id="GO:0005634">
    <property type="term" value="C:nucleus"/>
    <property type="evidence" value="ECO:0007669"/>
    <property type="project" value="UniProtKB-SubCell"/>
</dbReference>
<dbReference type="GO" id="GO:0003697">
    <property type="term" value="F:single-stranded DNA binding"/>
    <property type="evidence" value="ECO:0007669"/>
    <property type="project" value="TreeGrafter"/>
</dbReference>
<dbReference type="Proteomes" id="UP000769528">
    <property type="component" value="Unassembled WGS sequence"/>
</dbReference>